<organism evidence="2 3">
    <name type="scientific">Pseudomonas helleri</name>
    <dbReference type="NCBI Taxonomy" id="1608996"/>
    <lineage>
        <taxon>Bacteria</taxon>
        <taxon>Pseudomonadati</taxon>
        <taxon>Pseudomonadota</taxon>
        <taxon>Gammaproteobacteria</taxon>
        <taxon>Pseudomonadales</taxon>
        <taxon>Pseudomonadaceae</taxon>
        <taxon>Pseudomonas</taxon>
    </lineage>
</organism>
<dbReference type="PROSITE" id="PS51257">
    <property type="entry name" value="PROKAR_LIPOPROTEIN"/>
    <property type="match status" value="1"/>
</dbReference>
<dbReference type="Proteomes" id="UP000447574">
    <property type="component" value="Unassembled WGS sequence"/>
</dbReference>
<evidence type="ECO:0008006" key="4">
    <source>
        <dbReference type="Google" id="ProtNLM"/>
    </source>
</evidence>
<evidence type="ECO:0000313" key="2">
    <source>
        <dbReference type="EMBL" id="MQT75630.1"/>
    </source>
</evidence>
<evidence type="ECO:0000313" key="3">
    <source>
        <dbReference type="Proteomes" id="UP000447574"/>
    </source>
</evidence>
<name>A0A7X1WVR1_9PSED</name>
<feature type="signal peptide" evidence="1">
    <location>
        <begin position="1"/>
        <end position="21"/>
    </location>
</feature>
<sequence length="165" mass="17791">MSTIFKNIFALLSMLLLSSCASTYTPQSTFPGFNGYFDTQLGENIFQVGFQGDGYDSRGRVTDLALLRSAEVALQNGFAYFVIANMADNSSSANYIAPTTTQATATVVGNTGYGTATTYGGQSFFFTYPNTTNTIVCFKEKPAIQGLVYEAKFVVASLKAKYGIK</sequence>
<reference evidence="2 3" key="1">
    <citation type="submission" date="2019-10" db="EMBL/GenBank/DDBJ databases">
        <title>Evaluation of single-gene subtyping targets for Pseudomonas.</title>
        <authorList>
            <person name="Reichler S.J."/>
            <person name="Orsi R.H."/>
            <person name="Wiedmann M."/>
            <person name="Martin N.H."/>
            <person name="Murphy S.I."/>
        </authorList>
    </citation>
    <scope>NUCLEOTIDE SEQUENCE [LARGE SCALE GENOMIC DNA]</scope>
    <source>
        <strain evidence="2 3">FSL R10-2932</strain>
    </source>
</reference>
<dbReference type="RefSeq" id="WP_153438527.1">
    <property type="nucleotide sequence ID" value="NZ_WIWF01000055.1"/>
</dbReference>
<dbReference type="EMBL" id="WIWF01000055">
    <property type="protein sequence ID" value="MQT75630.1"/>
    <property type="molecule type" value="Genomic_DNA"/>
</dbReference>
<gene>
    <name evidence="2" type="ORF">GHO37_15115</name>
</gene>
<evidence type="ECO:0000256" key="1">
    <source>
        <dbReference type="SAM" id="SignalP"/>
    </source>
</evidence>
<dbReference type="NCBIfam" id="NF047637">
    <property type="entry name" value="lipo_CC0125"/>
    <property type="match status" value="1"/>
</dbReference>
<feature type="chain" id="PRO_5030761927" description="Lipoprotein" evidence="1">
    <location>
        <begin position="22"/>
        <end position="165"/>
    </location>
</feature>
<dbReference type="AlphaFoldDB" id="A0A7X1WVR1"/>
<protein>
    <recommendedName>
        <fullName evidence="4">Lipoprotein</fullName>
    </recommendedName>
</protein>
<keyword evidence="1" id="KW-0732">Signal</keyword>
<accession>A0A7X1WVR1</accession>
<comment type="caution">
    <text evidence="2">The sequence shown here is derived from an EMBL/GenBank/DDBJ whole genome shotgun (WGS) entry which is preliminary data.</text>
</comment>
<proteinExistence type="predicted"/>